<protein>
    <submittedName>
        <fullName evidence="1">Uncharacterized protein</fullName>
    </submittedName>
</protein>
<dbReference type="EMBL" id="JAFVMG010000005">
    <property type="protein sequence ID" value="MBO1328133.1"/>
    <property type="molecule type" value="Genomic_DNA"/>
</dbReference>
<comment type="caution">
    <text evidence="1">The sequence shown here is derived from an EMBL/GenBank/DDBJ whole genome shotgun (WGS) entry which is preliminary data.</text>
</comment>
<dbReference type="RefSeq" id="WP_207853978.1">
    <property type="nucleotide sequence ID" value="NZ_JAFVMG010000005.1"/>
</dbReference>
<reference evidence="1 2" key="1">
    <citation type="submission" date="2021-03" db="EMBL/GenBank/DDBJ databases">
        <title>The complete genome sequence of Acetobacter suratthaniensis TBRC 1719.</title>
        <authorList>
            <person name="Charoenyingcharoen P."/>
            <person name="Yukphan P."/>
        </authorList>
    </citation>
    <scope>NUCLEOTIDE SEQUENCE [LARGE SCALE GENOMIC DNA]</scope>
    <source>
        <strain evidence="1 2">TBRC 1719</strain>
    </source>
</reference>
<name>A0ABS3LKJ6_9PROT</name>
<proteinExistence type="predicted"/>
<dbReference type="Proteomes" id="UP000664399">
    <property type="component" value="Unassembled WGS sequence"/>
</dbReference>
<evidence type="ECO:0000313" key="2">
    <source>
        <dbReference type="Proteomes" id="UP000664399"/>
    </source>
</evidence>
<gene>
    <name evidence="1" type="ORF">J2D75_06550</name>
</gene>
<sequence length="135" mass="15164">MAEIPLPPDEMDVCQATRKIVDILVPPEVARRDGKIRAAAERCAASVEIRDLVARCLPFRHENEEYASLVERLFIQSSQDMHRIRSLIYNDILSTCDFSELIGRTLTAGVEQCPFWDSYETAPVPVNGSIKASTK</sequence>
<organism evidence="1 2">
    <name type="scientific">Acetobacter suratthaniensis</name>
    <dbReference type="NCBI Taxonomy" id="1502841"/>
    <lineage>
        <taxon>Bacteria</taxon>
        <taxon>Pseudomonadati</taxon>
        <taxon>Pseudomonadota</taxon>
        <taxon>Alphaproteobacteria</taxon>
        <taxon>Acetobacterales</taxon>
        <taxon>Acetobacteraceae</taxon>
        <taxon>Acetobacter</taxon>
    </lineage>
</organism>
<keyword evidence="2" id="KW-1185">Reference proteome</keyword>
<accession>A0ABS3LKJ6</accession>
<evidence type="ECO:0000313" key="1">
    <source>
        <dbReference type="EMBL" id="MBO1328133.1"/>
    </source>
</evidence>